<evidence type="ECO:0000313" key="3">
    <source>
        <dbReference type="Proteomes" id="UP000828251"/>
    </source>
</evidence>
<feature type="chain" id="PRO_5038461876" evidence="1">
    <location>
        <begin position="19"/>
        <end position="116"/>
    </location>
</feature>
<proteinExistence type="predicted"/>
<dbReference type="OrthoDB" id="998708at2759"/>
<dbReference type="Proteomes" id="UP000828251">
    <property type="component" value="Unassembled WGS sequence"/>
</dbReference>
<evidence type="ECO:0000256" key="1">
    <source>
        <dbReference type="SAM" id="SignalP"/>
    </source>
</evidence>
<protein>
    <submittedName>
        <fullName evidence="2">Uncharacterized protein</fullName>
    </submittedName>
</protein>
<sequence length="116" mass="13475">MFVFVLFYFYYFVAYTGQSPTLRIFSPHNYKPSSSIIVLTNQFGSFNDLVHKLTSLENLANRDLRQSTLNKVFQACSCNLLTTPHDHLIYLTYNILALLKLRCFTDSSNEIYTLND</sequence>
<accession>A0A9D3UT40</accession>
<name>A0A9D3UT40_9ROSI</name>
<keyword evidence="1" id="KW-0732">Signal</keyword>
<organism evidence="2 3">
    <name type="scientific">Gossypium stocksii</name>
    <dbReference type="NCBI Taxonomy" id="47602"/>
    <lineage>
        <taxon>Eukaryota</taxon>
        <taxon>Viridiplantae</taxon>
        <taxon>Streptophyta</taxon>
        <taxon>Embryophyta</taxon>
        <taxon>Tracheophyta</taxon>
        <taxon>Spermatophyta</taxon>
        <taxon>Magnoliopsida</taxon>
        <taxon>eudicotyledons</taxon>
        <taxon>Gunneridae</taxon>
        <taxon>Pentapetalae</taxon>
        <taxon>rosids</taxon>
        <taxon>malvids</taxon>
        <taxon>Malvales</taxon>
        <taxon>Malvaceae</taxon>
        <taxon>Malvoideae</taxon>
        <taxon>Gossypium</taxon>
    </lineage>
</organism>
<reference evidence="2 3" key="1">
    <citation type="journal article" date="2021" name="Plant Biotechnol. J.">
        <title>Multi-omics assisted identification of the key and species-specific regulatory components of drought-tolerant mechanisms in Gossypium stocksii.</title>
        <authorList>
            <person name="Yu D."/>
            <person name="Ke L."/>
            <person name="Zhang D."/>
            <person name="Wu Y."/>
            <person name="Sun Y."/>
            <person name="Mei J."/>
            <person name="Sun J."/>
            <person name="Sun Y."/>
        </authorList>
    </citation>
    <scope>NUCLEOTIDE SEQUENCE [LARGE SCALE GENOMIC DNA]</scope>
    <source>
        <strain evidence="3">cv. E1</strain>
        <tissue evidence="2">Leaf</tissue>
    </source>
</reference>
<keyword evidence="3" id="KW-1185">Reference proteome</keyword>
<evidence type="ECO:0000313" key="2">
    <source>
        <dbReference type="EMBL" id="KAH1056925.1"/>
    </source>
</evidence>
<dbReference type="AlphaFoldDB" id="A0A9D3UT40"/>
<comment type="caution">
    <text evidence="2">The sequence shown here is derived from an EMBL/GenBank/DDBJ whole genome shotgun (WGS) entry which is preliminary data.</text>
</comment>
<feature type="signal peptide" evidence="1">
    <location>
        <begin position="1"/>
        <end position="18"/>
    </location>
</feature>
<dbReference type="EMBL" id="JAIQCV010000010">
    <property type="protein sequence ID" value="KAH1056925.1"/>
    <property type="molecule type" value="Genomic_DNA"/>
</dbReference>
<gene>
    <name evidence="2" type="ORF">J1N35_034990</name>
</gene>